<dbReference type="AlphaFoldDB" id="A0A251UZW5"/>
<dbReference type="InParanoid" id="A0A251UZW5"/>
<accession>A0A251UZW5</accession>
<dbReference type="Pfam" id="PF14226">
    <property type="entry name" value="DIOX_N"/>
    <property type="match status" value="1"/>
</dbReference>
<feature type="domain" description="Fe2OG dioxygenase" evidence="6">
    <location>
        <begin position="201"/>
        <end position="301"/>
    </location>
</feature>
<dbReference type="Proteomes" id="UP000215914">
    <property type="component" value="Chromosome 4"/>
</dbReference>
<keyword evidence="4 5" id="KW-0408">Iron</keyword>
<dbReference type="OrthoDB" id="288590at2759"/>
<dbReference type="InterPro" id="IPR005123">
    <property type="entry name" value="Oxoglu/Fe-dep_dioxygenase_dom"/>
</dbReference>
<dbReference type="PANTHER" id="PTHR47991">
    <property type="entry name" value="OXOGLUTARATE/IRON-DEPENDENT DIOXYGENASE"/>
    <property type="match status" value="1"/>
</dbReference>
<keyword evidence="8" id="KW-1185">Reference proteome</keyword>
<proteinExistence type="inferred from homology"/>
<evidence type="ECO:0000259" key="6">
    <source>
        <dbReference type="PROSITE" id="PS51471"/>
    </source>
</evidence>
<organism evidence="7 8">
    <name type="scientific">Helianthus annuus</name>
    <name type="common">Common sunflower</name>
    <dbReference type="NCBI Taxonomy" id="4232"/>
    <lineage>
        <taxon>Eukaryota</taxon>
        <taxon>Viridiplantae</taxon>
        <taxon>Streptophyta</taxon>
        <taxon>Embryophyta</taxon>
        <taxon>Tracheophyta</taxon>
        <taxon>Spermatophyta</taxon>
        <taxon>Magnoliopsida</taxon>
        <taxon>eudicotyledons</taxon>
        <taxon>Gunneridae</taxon>
        <taxon>Pentapetalae</taxon>
        <taxon>asterids</taxon>
        <taxon>campanulids</taxon>
        <taxon>Asterales</taxon>
        <taxon>Asteraceae</taxon>
        <taxon>Asteroideae</taxon>
        <taxon>Heliantheae alliance</taxon>
        <taxon>Heliantheae</taxon>
        <taxon>Helianthus</taxon>
    </lineage>
</organism>
<dbReference type="SUPFAM" id="SSF51197">
    <property type="entry name" value="Clavaminate synthase-like"/>
    <property type="match status" value="1"/>
</dbReference>
<keyword evidence="2 5" id="KW-0479">Metal-binding</keyword>
<keyword evidence="7" id="KW-0223">Dioxygenase</keyword>
<gene>
    <name evidence="7" type="ORF">HannXRQ_Chr04g0116361</name>
</gene>
<dbReference type="GO" id="GO:0051213">
    <property type="term" value="F:dioxygenase activity"/>
    <property type="evidence" value="ECO:0007669"/>
    <property type="project" value="UniProtKB-KW"/>
</dbReference>
<keyword evidence="3 5" id="KW-0560">Oxidoreductase</keyword>
<dbReference type="OMA" id="HECCKEW"/>
<protein>
    <submittedName>
        <fullName evidence="7">Putative oxoglutarate/iron-dependent dioxygenase</fullName>
    </submittedName>
</protein>
<comment type="similarity">
    <text evidence="1 5">Belongs to the iron/ascorbate-dependent oxidoreductase family.</text>
</comment>
<reference evidence="8" key="1">
    <citation type="journal article" date="2017" name="Nature">
        <title>The sunflower genome provides insights into oil metabolism, flowering and Asterid evolution.</title>
        <authorList>
            <person name="Badouin H."/>
            <person name="Gouzy J."/>
            <person name="Grassa C.J."/>
            <person name="Murat F."/>
            <person name="Staton S.E."/>
            <person name="Cottret L."/>
            <person name="Lelandais-Briere C."/>
            <person name="Owens G.L."/>
            <person name="Carrere S."/>
            <person name="Mayjonade B."/>
            <person name="Legrand L."/>
            <person name="Gill N."/>
            <person name="Kane N.C."/>
            <person name="Bowers J.E."/>
            <person name="Hubner S."/>
            <person name="Bellec A."/>
            <person name="Berard A."/>
            <person name="Berges H."/>
            <person name="Blanchet N."/>
            <person name="Boniface M.C."/>
            <person name="Brunel D."/>
            <person name="Catrice O."/>
            <person name="Chaidir N."/>
            <person name="Claudel C."/>
            <person name="Donnadieu C."/>
            <person name="Faraut T."/>
            <person name="Fievet G."/>
            <person name="Helmstetter N."/>
            <person name="King M."/>
            <person name="Knapp S.J."/>
            <person name="Lai Z."/>
            <person name="Le Paslier M.C."/>
            <person name="Lippi Y."/>
            <person name="Lorenzon L."/>
            <person name="Mandel J.R."/>
            <person name="Marage G."/>
            <person name="Marchand G."/>
            <person name="Marquand E."/>
            <person name="Bret-Mestries E."/>
            <person name="Morien E."/>
            <person name="Nambeesan S."/>
            <person name="Nguyen T."/>
            <person name="Pegot-Espagnet P."/>
            <person name="Pouilly N."/>
            <person name="Raftis F."/>
            <person name="Sallet E."/>
            <person name="Schiex T."/>
            <person name="Thomas J."/>
            <person name="Vandecasteele C."/>
            <person name="Vares D."/>
            <person name="Vear F."/>
            <person name="Vautrin S."/>
            <person name="Crespi M."/>
            <person name="Mangin B."/>
            <person name="Burke J.M."/>
            <person name="Salse J."/>
            <person name="Munos S."/>
            <person name="Vincourt P."/>
            <person name="Rieseberg L.H."/>
            <person name="Langlade N.B."/>
        </authorList>
    </citation>
    <scope>NUCLEOTIDE SEQUENCE [LARGE SCALE GENOMIC DNA]</scope>
    <source>
        <strain evidence="8">cv. SF193</strain>
    </source>
</reference>
<evidence type="ECO:0000313" key="8">
    <source>
        <dbReference type="Proteomes" id="UP000215914"/>
    </source>
</evidence>
<name>A0A251UZW5_HELAN</name>
<dbReference type="InterPro" id="IPR026992">
    <property type="entry name" value="DIOX_N"/>
</dbReference>
<dbReference type="FunFam" id="2.60.120.330:FF:000001">
    <property type="entry name" value="Protein SRG1"/>
    <property type="match status" value="1"/>
</dbReference>
<evidence type="ECO:0000256" key="2">
    <source>
        <dbReference type="ARBA" id="ARBA00022723"/>
    </source>
</evidence>
<evidence type="ECO:0000313" key="7">
    <source>
        <dbReference type="EMBL" id="OTG28898.1"/>
    </source>
</evidence>
<evidence type="ECO:0000256" key="5">
    <source>
        <dbReference type="RuleBase" id="RU003682"/>
    </source>
</evidence>
<evidence type="ECO:0000256" key="4">
    <source>
        <dbReference type="ARBA" id="ARBA00023004"/>
    </source>
</evidence>
<sequence>MASLQHNHESLQELAKELKLVVPDRYVQEQQESTFVSEGSLPLPSIPLIDLKDLINMQESDIEQWKNLRSICHEWGIFQLVNHGVDKLLVEKLKKEVVEFYKLPMEEKLRYKLKAGEYEGYGQTVVNTQDQKVDWADRFYMITNPLHRRKSHLLPQLPPTLRDTMEKYLEELQKLAMTLFNLIGQAVDIDQKEMTDVFEDGLQSVRMTYYPPCPEPDRVVGLTPHSDGTGLTILLQINDVGGLQVKKDGVWIPVNFLPDSFIVNVGDVLEIMSNGAYNSIEHRATVNAMNERISFATFFNPKLEAKVGPAKSLLMNTGNQPLYKTLVMEQYLKEFFLNKLNGKTFLEKMKIEDEAHET</sequence>
<dbReference type="PROSITE" id="PS51471">
    <property type="entry name" value="FE2OG_OXY"/>
    <property type="match status" value="1"/>
</dbReference>
<dbReference type="InterPro" id="IPR050295">
    <property type="entry name" value="Plant_2OG-oxidoreductases"/>
</dbReference>
<evidence type="ECO:0000256" key="1">
    <source>
        <dbReference type="ARBA" id="ARBA00008056"/>
    </source>
</evidence>
<dbReference type="Gene3D" id="2.60.120.330">
    <property type="entry name" value="B-lactam Antibiotic, Isopenicillin N Synthase, Chain"/>
    <property type="match status" value="1"/>
</dbReference>
<dbReference type="InterPro" id="IPR027443">
    <property type="entry name" value="IPNS-like_sf"/>
</dbReference>
<dbReference type="EMBL" id="CM007893">
    <property type="protein sequence ID" value="OTG28898.1"/>
    <property type="molecule type" value="Genomic_DNA"/>
</dbReference>
<dbReference type="InterPro" id="IPR044861">
    <property type="entry name" value="IPNS-like_FE2OG_OXY"/>
</dbReference>
<dbReference type="GO" id="GO:0016705">
    <property type="term" value="F:oxidoreductase activity, acting on paired donors, with incorporation or reduction of molecular oxygen"/>
    <property type="evidence" value="ECO:0007669"/>
    <property type="project" value="UniProtKB-ARBA"/>
</dbReference>
<evidence type="ECO:0000256" key="3">
    <source>
        <dbReference type="ARBA" id="ARBA00023002"/>
    </source>
</evidence>
<dbReference type="GO" id="GO:0046872">
    <property type="term" value="F:metal ion binding"/>
    <property type="evidence" value="ECO:0007669"/>
    <property type="project" value="UniProtKB-KW"/>
</dbReference>
<dbReference type="Pfam" id="PF03171">
    <property type="entry name" value="2OG-FeII_Oxy"/>
    <property type="match status" value="1"/>
</dbReference>